<sequence length="197" mass="22541">MLGDTTQNHNLHGALVDMRSSIDIITLACLKKFHYDEKDLEEVETLIQGGKTMWRLENCKGVLLVYDFEVVLPIEVVFYSYRVTSFQEDFNNKALRKALELLPIARGDACRRQEIPNIRMTWFYNHKVKKRPPKGIWKLTEGGQHKESSLLIGKVDTLSLKKSSPGHSDSRHLNEMRYQEPGTPITLGGSTYYIGEG</sequence>
<evidence type="ECO:0000313" key="2">
    <source>
        <dbReference type="EMBL" id="KAJ8449163.1"/>
    </source>
</evidence>
<reference evidence="1" key="1">
    <citation type="submission" date="2022-04" db="EMBL/GenBank/DDBJ databases">
        <title>Carnegiea gigantea Genome sequencing and assembly v2.</title>
        <authorList>
            <person name="Copetti D."/>
            <person name="Sanderson M.J."/>
            <person name="Burquez A."/>
            <person name="Wojciechowski M.F."/>
        </authorList>
    </citation>
    <scope>NUCLEOTIDE SEQUENCE</scope>
    <source>
        <strain evidence="1">SGP5-SGP5p</strain>
        <tissue evidence="1">Aerial part</tissue>
    </source>
</reference>
<name>A0A9Q1GKT4_9CARY</name>
<comment type="caution">
    <text evidence="1">The sequence shown here is derived from an EMBL/GenBank/DDBJ whole genome shotgun (WGS) entry which is preliminary data.</text>
</comment>
<dbReference type="EMBL" id="JAKOGI010000024">
    <property type="protein sequence ID" value="KAJ8449163.1"/>
    <property type="molecule type" value="Genomic_DNA"/>
</dbReference>
<dbReference type="EMBL" id="JAKOGI010002524">
    <property type="protein sequence ID" value="KAJ8421813.1"/>
    <property type="molecule type" value="Genomic_DNA"/>
</dbReference>
<organism evidence="1 3">
    <name type="scientific">Carnegiea gigantea</name>
    <dbReference type="NCBI Taxonomy" id="171969"/>
    <lineage>
        <taxon>Eukaryota</taxon>
        <taxon>Viridiplantae</taxon>
        <taxon>Streptophyta</taxon>
        <taxon>Embryophyta</taxon>
        <taxon>Tracheophyta</taxon>
        <taxon>Spermatophyta</taxon>
        <taxon>Magnoliopsida</taxon>
        <taxon>eudicotyledons</taxon>
        <taxon>Gunneridae</taxon>
        <taxon>Pentapetalae</taxon>
        <taxon>Caryophyllales</taxon>
        <taxon>Cactineae</taxon>
        <taxon>Cactaceae</taxon>
        <taxon>Cactoideae</taxon>
        <taxon>Echinocereeae</taxon>
        <taxon>Carnegiea</taxon>
    </lineage>
</organism>
<protein>
    <submittedName>
        <fullName evidence="1">Uncharacterized protein</fullName>
    </submittedName>
</protein>
<gene>
    <name evidence="1" type="ORF">Cgig2_009396</name>
    <name evidence="2" type="ORF">Cgig2_027165</name>
</gene>
<dbReference type="Proteomes" id="UP001153076">
    <property type="component" value="Unassembled WGS sequence"/>
</dbReference>
<accession>A0A9Q1GKT4</accession>
<evidence type="ECO:0000313" key="3">
    <source>
        <dbReference type="Proteomes" id="UP001153076"/>
    </source>
</evidence>
<evidence type="ECO:0000313" key="1">
    <source>
        <dbReference type="EMBL" id="KAJ8421813.1"/>
    </source>
</evidence>
<proteinExistence type="predicted"/>
<dbReference type="AlphaFoldDB" id="A0A9Q1GKT4"/>
<dbReference type="OrthoDB" id="1837439at2759"/>
<keyword evidence="3" id="KW-1185">Reference proteome</keyword>